<evidence type="ECO:0000259" key="2">
    <source>
        <dbReference type="PROSITE" id="PS50234"/>
    </source>
</evidence>
<dbReference type="Gene3D" id="3.40.50.410">
    <property type="entry name" value="von Willebrand factor, type A domain"/>
    <property type="match status" value="1"/>
</dbReference>
<dbReference type="SUPFAM" id="SSF53300">
    <property type="entry name" value="vWA-like"/>
    <property type="match status" value="1"/>
</dbReference>
<proteinExistence type="predicted"/>
<evidence type="ECO:0000313" key="3">
    <source>
        <dbReference type="EMBL" id="CAA0099937.1"/>
    </source>
</evidence>
<protein>
    <recommendedName>
        <fullName evidence="2">VWFA domain-containing protein</fullName>
    </recommendedName>
</protein>
<dbReference type="PROSITE" id="PS50234">
    <property type="entry name" value="VWFA"/>
    <property type="match status" value="1"/>
</dbReference>
<dbReference type="PANTHER" id="PTHR41248">
    <property type="entry name" value="NORD PROTEIN"/>
    <property type="match status" value="1"/>
</dbReference>
<dbReference type="SMART" id="SM00327">
    <property type="entry name" value="VWA"/>
    <property type="match status" value="1"/>
</dbReference>
<keyword evidence="4" id="KW-1185">Reference proteome</keyword>
<gene>
    <name evidence="3" type="ORF">STARVERO_02537</name>
</gene>
<dbReference type="InterPro" id="IPR002035">
    <property type="entry name" value="VWF_A"/>
</dbReference>
<name>A0A5S9P8R8_9HYPH</name>
<dbReference type="AlphaFoldDB" id="A0A5S9P8R8"/>
<dbReference type="PANTHER" id="PTHR41248:SF1">
    <property type="entry name" value="NORD PROTEIN"/>
    <property type="match status" value="1"/>
</dbReference>
<dbReference type="Pfam" id="PF00092">
    <property type="entry name" value="VWA"/>
    <property type="match status" value="1"/>
</dbReference>
<dbReference type="CDD" id="cd01454">
    <property type="entry name" value="vWA_norD_type"/>
    <property type="match status" value="1"/>
</dbReference>
<evidence type="ECO:0000256" key="1">
    <source>
        <dbReference type="SAM" id="MobiDB-lite"/>
    </source>
</evidence>
<dbReference type="RefSeq" id="WP_159599172.1">
    <property type="nucleotide sequence ID" value="NZ_CACSAS010000001.1"/>
</dbReference>
<dbReference type="InterPro" id="IPR051928">
    <property type="entry name" value="NorD/CobT"/>
</dbReference>
<accession>A0A5S9P8R8</accession>
<reference evidence="3 4" key="1">
    <citation type="submission" date="2019-12" db="EMBL/GenBank/DDBJ databases">
        <authorList>
            <person name="Reyes-Prieto M."/>
        </authorList>
    </citation>
    <scope>NUCLEOTIDE SEQUENCE [LARGE SCALE GENOMIC DNA]</scope>
    <source>
        <strain evidence="3">HF14-78462</strain>
    </source>
</reference>
<dbReference type="Proteomes" id="UP000433050">
    <property type="component" value="Unassembled WGS sequence"/>
</dbReference>
<evidence type="ECO:0000313" key="4">
    <source>
        <dbReference type="Proteomes" id="UP000433050"/>
    </source>
</evidence>
<feature type="region of interest" description="Disordered" evidence="1">
    <location>
        <begin position="438"/>
        <end position="465"/>
    </location>
</feature>
<sequence length="765" mass="81522">MSDLLDLDTPGTATPAITRLARLMAAREALASVFADTRRRVAARHGEAALEPWATGVLALVDVNAGAGGLLAFWRASVELSPRLTPAELGETALGAAALCREAGSSATVAALVAFTQIEPRLAGAGERAVWWRALTGLGRAAPDCVERVAGQAHRLVLPGHAADFEGFIEAGLKAAGRDRARQHAFFALEDRLALGLLARIGAGPGFDELEAGLKMVLTALWGATPNLQPLPPAGPGTPGRANIAGPAIRLPDVFPGVAGEASRRLYLAAAAHAGAHLFFGNPRFPIRKFKPVQMALANLVEDARIELLAMRLYPGLCRLWAPYHVASPEDGPTTGALLARVARGLFDPSYSDPDALVGKAQALFAASLERIEDPLISLDIGTRLANDVGQRRIRFDGRGHVVEPAYRDDGLGLWDFGDIDPDVVAEIEMMVDAARIERRETEDGAADEEPTPEPAGRARPKAAGEKGVVIATYPEWDAGAGVERPDWTSVRAALPVEGDTRPLQRALDRSAPVRARIARLVRAAKVGRAARLKRQAEGYDLDIDAAIEAAIARHAGEMPDMRVFRSTALLQRDLAVLVLVDVSQSTREKLTDGSNVLDVEKLAVAMLGEALEGLGDDFALLAFASAGRDDVRVTCVKGFDEPYGAPAMSRLAGLTSGLSTRLGAALRHAGAEMSRVRSFRKLILVLTDGEPSDIDVAAQDLVQDARRVVLQLRSQGIDTFGVTLDPGEVGSGPAIFGKANAMPVRRLEDLPMRLSELYFRLARR</sequence>
<feature type="domain" description="VWFA" evidence="2">
    <location>
        <begin position="576"/>
        <end position="762"/>
    </location>
</feature>
<dbReference type="InterPro" id="IPR036465">
    <property type="entry name" value="vWFA_dom_sf"/>
</dbReference>
<organism evidence="3 4">
    <name type="scientific">Starkeya nomas</name>
    <dbReference type="NCBI Taxonomy" id="2666134"/>
    <lineage>
        <taxon>Bacteria</taxon>
        <taxon>Pseudomonadati</taxon>
        <taxon>Pseudomonadota</taxon>
        <taxon>Alphaproteobacteria</taxon>
        <taxon>Hyphomicrobiales</taxon>
        <taxon>Xanthobacteraceae</taxon>
        <taxon>Starkeya</taxon>
    </lineage>
</organism>
<dbReference type="EMBL" id="CACSAS010000001">
    <property type="protein sequence ID" value="CAA0099937.1"/>
    <property type="molecule type" value="Genomic_DNA"/>
</dbReference>